<accession>A0ABX5M907</accession>
<name>A0ABX5M907_9PROT</name>
<evidence type="ECO:0000259" key="2">
    <source>
        <dbReference type="Pfam" id="PF02823"/>
    </source>
</evidence>
<evidence type="ECO:0000313" key="3">
    <source>
        <dbReference type="EMBL" id="PXV81723.1"/>
    </source>
</evidence>
<evidence type="ECO:0000313" key="4">
    <source>
        <dbReference type="Proteomes" id="UP000247780"/>
    </source>
</evidence>
<comment type="caution">
    <text evidence="3">The sequence shown here is derived from an EMBL/GenBank/DDBJ whole genome shotgun (WGS) entry which is preliminary data.</text>
</comment>
<dbReference type="InterPro" id="IPR036771">
    <property type="entry name" value="ATPsynth_dsu/esu_N"/>
</dbReference>
<keyword evidence="4" id="KW-1185">Reference proteome</keyword>
<evidence type="ECO:0000256" key="1">
    <source>
        <dbReference type="ARBA" id="ARBA00023196"/>
    </source>
</evidence>
<dbReference type="Gene3D" id="2.60.15.10">
    <property type="entry name" value="F0F1 ATP synthase delta/epsilon subunit, N-terminal"/>
    <property type="match status" value="1"/>
</dbReference>
<organism evidence="3 4">
    <name type="scientific">Nitrosomonas eutropha</name>
    <dbReference type="NCBI Taxonomy" id="916"/>
    <lineage>
        <taxon>Bacteria</taxon>
        <taxon>Pseudomonadati</taxon>
        <taxon>Pseudomonadota</taxon>
        <taxon>Betaproteobacteria</taxon>
        <taxon>Nitrosomonadales</taxon>
        <taxon>Nitrosomonadaceae</taxon>
        <taxon>Nitrosomonas</taxon>
    </lineage>
</organism>
<dbReference type="InterPro" id="IPR024037">
    <property type="entry name" value="Alt_ATP_synth_F1_esu"/>
</dbReference>
<proteinExistence type="predicted"/>
<protein>
    <submittedName>
        <fullName evidence="3">F-type H+-transporting ATPase subunit epsilon</fullName>
    </submittedName>
</protein>
<dbReference type="Proteomes" id="UP000247780">
    <property type="component" value="Unassembled WGS sequence"/>
</dbReference>
<keyword evidence="1" id="KW-0066">ATP synthesis</keyword>
<dbReference type="RefSeq" id="WP_011635034.1">
    <property type="nucleotide sequence ID" value="NZ_FNYF01000009.1"/>
</dbReference>
<dbReference type="NCBIfam" id="TIGR03166">
    <property type="entry name" value="alt_F1F0_F1_eps"/>
    <property type="match status" value="1"/>
</dbReference>
<dbReference type="Pfam" id="PF02823">
    <property type="entry name" value="ATP-synt_DE_N"/>
    <property type="match status" value="1"/>
</dbReference>
<keyword evidence="1" id="KW-0139">CF(1)</keyword>
<dbReference type="EMBL" id="QICQ01000010">
    <property type="protein sequence ID" value="PXV81723.1"/>
    <property type="molecule type" value="Genomic_DNA"/>
</dbReference>
<gene>
    <name evidence="3" type="ORF">C8R14_11064</name>
</gene>
<dbReference type="InterPro" id="IPR020546">
    <property type="entry name" value="ATP_synth_F1_dsu/esu_N"/>
</dbReference>
<reference evidence="3 4" key="1">
    <citation type="submission" date="2018-04" db="EMBL/GenBank/DDBJ databases">
        <title>Active sludge and wastewater microbial communities from Klosterneuburg, Austria.</title>
        <authorList>
            <person name="Wagner M."/>
        </authorList>
    </citation>
    <scope>NUCLEOTIDE SEQUENCE [LARGE SCALE GENOMIC DNA]</scope>
    <source>
        <strain evidence="3 4">Nm 57</strain>
    </source>
</reference>
<dbReference type="SUPFAM" id="SSF51344">
    <property type="entry name" value="Epsilon subunit of F1F0-ATP synthase N-terminal domain"/>
    <property type="match status" value="1"/>
</dbReference>
<feature type="domain" description="ATP synthase F1 complex delta/epsilon subunit N-terminal" evidence="2">
    <location>
        <begin position="7"/>
        <end position="86"/>
    </location>
</feature>
<sequence>MSQAEVMHVNLHLPTRLLFGCEAKQVFAEAENGAFAMLPNHTDFVAALLPSVLVITDAEGAELFFGIDQGVLVKHGHQVDIAVRRAVQSEDLVSLNDIIQTTFIEVDENERVARTALSRLEAGIVRRFSDLRKPLT</sequence>